<feature type="region of interest" description="Disordered" evidence="1">
    <location>
        <begin position="623"/>
        <end position="737"/>
    </location>
</feature>
<dbReference type="InterPro" id="IPR016024">
    <property type="entry name" value="ARM-type_fold"/>
</dbReference>
<gene>
    <name evidence="3" type="ORF">PCOS0759_LOCUS1236</name>
</gene>
<dbReference type="GO" id="GO:0005881">
    <property type="term" value="C:cytoplasmic microtubule"/>
    <property type="evidence" value="ECO:0007669"/>
    <property type="project" value="TreeGrafter"/>
</dbReference>
<feature type="region of interest" description="Disordered" evidence="1">
    <location>
        <begin position="979"/>
        <end position="1003"/>
    </location>
</feature>
<feature type="compositionally biased region" description="Low complexity" evidence="1">
    <location>
        <begin position="567"/>
        <end position="586"/>
    </location>
</feature>
<feature type="compositionally biased region" description="Gly residues" evidence="1">
    <location>
        <begin position="255"/>
        <end position="264"/>
    </location>
</feature>
<dbReference type="PANTHER" id="PTHR21567:SF9">
    <property type="entry name" value="CLIP-ASSOCIATING PROTEIN"/>
    <property type="match status" value="1"/>
</dbReference>
<feature type="compositionally biased region" description="Polar residues" evidence="1">
    <location>
        <begin position="595"/>
        <end position="604"/>
    </location>
</feature>
<reference evidence="3" key="1">
    <citation type="submission" date="2021-01" db="EMBL/GenBank/DDBJ databases">
        <authorList>
            <person name="Corre E."/>
            <person name="Pelletier E."/>
            <person name="Niang G."/>
            <person name="Scheremetjew M."/>
            <person name="Finn R."/>
            <person name="Kale V."/>
            <person name="Holt S."/>
            <person name="Cochrane G."/>
            <person name="Meng A."/>
            <person name="Brown T."/>
            <person name="Cohen L."/>
        </authorList>
    </citation>
    <scope>NUCLEOTIDE SEQUENCE</scope>
    <source>
        <strain evidence="3">WS</strain>
    </source>
</reference>
<feature type="region of interest" description="Disordered" evidence="1">
    <location>
        <begin position="556"/>
        <end position="604"/>
    </location>
</feature>
<feature type="region of interest" description="Disordered" evidence="1">
    <location>
        <begin position="1044"/>
        <end position="1067"/>
    </location>
</feature>
<feature type="compositionally biased region" description="Polar residues" evidence="1">
    <location>
        <begin position="556"/>
        <end position="566"/>
    </location>
</feature>
<feature type="domain" description="TOG" evidence="2">
    <location>
        <begin position="1153"/>
        <end position="1385"/>
    </location>
</feature>
<evidence type="ECO:0000259" key="2">
    <source>
        <dbReference type="SMART" id="SM01349"/>
    </source>
</evidence>
<dbReference type="GO" id="GO:0005819">
    <property type="term" value="C:spindle"/>
    <property type="evidence" value="ECO:0007669"/>
    <property type="project" value="UniProtKB-ARBA"/>
</dbReference>
<feature type="compositionally biased region" description="Polar residues" evidence="1">
    <location>
        <begin position="653"/>
        <end position="670"/>
    </location>
</feature>
<dbReference type="GO" id="GO:0000278">
    <property type="term" value="P:mitotic cell cycle"/>
    <property type="evidence" value="ECO:0007669"/>
    <property type="project" value="UniProtKB-ARBA"/>
</dbReference>
<feature type="compositionally biased region" description="Basic and acidic residues" evidence="1">
    <location>
        <begin position="1105"/>
        <end position="1118"/>
    </location>
</feature>
<dbReference type="GO" id="GO:0000226">
    <property type="term" value="P:microtubule cytoskeleton organization"/>
    <property type="evidence" value="ECO:0007669"/>
    <property type="project" value="TreeGrafter"/>
</dbReference>
<feature type="compositionally biased region" description="Polar residues" evidence="1">
    <location>
        <begin position="726"/>
        <end position="737"/>
    </location>
</feature>
<dbReference type="GO" id="GO:0008017">
    <property type="term" value="F:microtubule binding"/>
    <property type="evidence" value="ECO:0007669"/>
    <property type="project" value="TreeGrafter"/>
</dbReference>
<feature type="domain" description="TOG" evidence="2">
    <location>
        <begin position="314"/>
        <end position="553"/>
    </location>
</feature>
<feature type="region of interest" description="Disordered" evidence="1">
    <location>
        <begin position="245"/>
        <end position="296"/>
    </location>
</feature>
<sequence>MPSQQQIQTLIDSFHNSSKDIRQSCEILTELNASLEEMLNSMHHNHNLMHEILPTCLDVYTAACNDSRNFKLLLLGLDGLRLCVECFLGIGPPGGVLHRISNHHFVETLLNQLGQVRVRQGVIDFFVFLLNVNSDEVGRDLIDVQTLLDSLWSQKYAKHKNVKIRGGIFQLALVVMQQFPDQYPFLPTLSKWVQSLNDPDPSIRDTASLAVEFSYLKCGEQIKETIESNSSIRPTQKKEILIRLEEIEPEVQTTSGGGRGGRNGTGPSSLGATKQKRHSVTTSTPPGTPSGKKRKSFANLSIQSNEGDTVNPISVSSNNEVQSHFRDITKALNNKKDWKERLGGIQKLHAITMGGASNFDAYRPSLIQLRNLLMDQLQDLRSSIVKEVCSCMVTVAQRMHDSFSSLAVFFLDALQKLTVATVQIIADSANWCIRELIVNCNMHKSVPKLADALKSNRHKVQRIRTMEYLMLILQTYPKTSLQRYSDQLLESISSSVQDGTPEVRKAGRRGFWEFSHHFPDDAHHLFITLEPSAQKILQKEENTEYMLYQTASSGRALSAHTSPKTFQASPSSARSSRSRQSSPSNSPHHDKFQHRSSNGPNQLTSENLFELTNATNRLSLSHDDVPREKQPKQAAQQHKQITGYAHRVRSTKRVSTAPLNGTRSRGTNLIQGRRAERVDSHPSSVSTHSSDQDEYSGRSVPRRRPSQQRQRSSSRRARSMGKTKRSSLSASPSSTQNIDSLNTVLRASKSTEWSVRVTMFKNIDALRRSETRSAEISTYFSKVMNVFHLGLNDMHFKVVASALECLQGIIPTFQEQFKRFLERILPTIFLKLTDPKSLVRNLAGSVLETIGENYTGDDLFPVLLKVCDVSNVKILLGCLEYMHHILPQSLLYFSHASHMRQCILKLNMLASSSKRGDTGNSCQKATMALFILLYKLNRVMFLEQVVLLPKAQQYNVKQLLSGKIPNFDNDVAEMSRLHRRQGDGSFNTSNNSSGYSTGGAQEHHDEFFDSHHNLSIHHEDTMSDHVGGEDTYQNQEEYDAFDQQLQQSRRHSHHQHPSSAASPREPVQRTMYAEDDDMMHDDIVYGEAGVEEHRQLQQQAHWNNDAHHHPQDKDLEHMSDEDDPMGQHQEPALSNPPHVQIPQEYTQAQTSSQAAPARTVKDTLPDLIRKLKNCQEDTEKLLYFERIRRVAKEQDETAWTTYFPKILFILLELLHAPSSKIREESLLLIATLLEHQPRQFEQFAELVLKRILEKLGDSREVRQAAEQAASVYAECMSPHLIFKIIQPLITCDNDTILLGSIKMLSKIVSRISEDELLRHVPAVLPALFDAFAHQNVDVRKTVVYCLVDMYVQLGDRFKPYLSQLNTSQLKLVTVYLRRRGSKEASA</sequence>
<feature type="compositionally biased region" description="Low complexity" evidence="1">
    <location>
        <begin position="983"/>
        <end position="999"/>
    </location>
</feature>
<dbReference type="EMBL" id="HBGD01001505">
    <property type="protein sequence ID" value="CAD9078004.1"/>
    <property type="molecule type" value="Transcribed_RNA"/>
</dbReference>
<evidence type="ECO:0000313" key="3">
    <source>
        <dbReference type="EMBL" id="CAD9078004.1"/>
    </source>
</evidence>
<name>A0A7S1KMB5_9EUKA</name>
<dbReference type="Gene3D" id="1.25.10.10">
    <property type="entry name" value="Leucine-rich Repeat Variant"/>
    <property type="match status" value="4"/>
</dbReference>
<accession>A0A7S1KMB5</accession>
<dbReference type="Pfam" id="PF12348">
    <property type="entry name" value="CLASP_N"/>
    <property type="match status" value="1"/>
</dbReference>
<dbReference type="SMART" id="SM01349">
    <property type="entry name" value="TOG"/>
    <property type="match status" value="4"/>
</dbReference>
<evidence type="ECO:0000256" key="1">
    <source>
        <dbReference type="SAM" id="MobiDB-lite"/>
    </source>
</evidence>
<dbReference type="InterPro" id="IPR011989">
    <property type="entry name" value="ARM-like"/>
</dbReference>
<dbReference type="InterPro" id="IPR034085">
    <property type="entry name" value="TOG"/>
</dbReference>
<dbReference type="InterPro" id="IPR024395">
    <property type="entry name" value="CLASP_N_dom"/>
</dbReference>
<dbReference type="PANTHER" id="PTHR21567">
    <property type="entry name" value="CLASP"/>
    <property type="match status" value="1"/>
</dbReference>
<protein>
    <recommendedName>
        <fullName evidence="2">TOG domain-containing protein</fullName>
    </recommendedName>
</protein>
<feature type="domain" description="TOG" evidence="2">
    <location>
        <begin position="1"/>
        <end position="253"/>
    </location>
</feature>
<feature type="region of interest" description="Disordered" evidence="1">
    <location>
        <begin position="1105"/>
        <end position="1138"/>
    </location>
</feature>
<feature type="domain" description="TOG" evidence="2">
    <location>
        <begin position="731"/>
        <end position="970"/>
    </location>
</feature>
<dbReference type="SUPFAM" id="SSF48371">
    <property type="entry name" value="ARM repeat"/>
    <property type="match status" value="2"/>
</dbReference>
<proteinExistence type="predicted"/>
<organism evidence="3">
    <name type="scientific">Percolomonas cosmopolitus</name>
    <dbReference type="NCBI Taxonomy" id="63605"/>
    <lineage>
        <taxon>Eukaryota</taxon>
        <taxon>Discoba</taxon>
        <taxon>Heterolobosea</taxon>
        <taxon>Tetramitia</taxon>
        <taxon>Eutetramitia</taxon>
        <taxon>Percolomonadidae</taxon>
        <taxon>Percolomonas</taxon>
    </lineage>
</organism>
<feature type="compositionally biased region" description="Basic residues" evidence="1">
    <location>
        <begin position="700"/>
        <end position="725"/>
    </location>
</feature>